<dbReference type="Gene3D" id="2.60.120.290">
    <property type="entry name" value="Spermadhesin, CUB domain"/>
    <property type="match status" value="1"/>
</dbReference>
<dbReference type="CDD" id="cd00041">
    <property type="entry name" value="CUB"/>
    <property type="match status" value="1"/>
</dbReference>
<dbReference type="InterPro" id="IPR001212">
    <property type="entry name" value="Somatomedin_B_dom"/>
</dbReference>
<name>A0A3Q3R554_MONAL</name>
<organism evidence="8 9">
    <name type="scientific">Monopterus albus</name>
    <name type="common">Swamp eel</name>
    <dbReference type="NCBI Taxonomy" id="43700"/>
    <lineage>
        <taxon>Eukaryota</taxon>
        <taxon>Metazoa</taxon>
        <taxon>Chordata</taxon>
        <taxon>Craniata</taxon>
        <taxon>Vertebrata</taxon>
        <taxon>Euteleostomi</taxon>
        <taxon>Actinopterygii</taxon>
        <taxon>Neopterygii</taxon>
        <taxon>Teleostei</taxon>
        <taxon>Neoteleostei</taxon>
        <taxon>Acanthomorphata</taxon>
        <taxon>Anabantaria</taxon>
        <taxon>Synbranchiformes</taxon>
        <taxon>Synbranchidae</taxon>
        <taxon>Monopterus</taxon>
    </lineage>
</organism>
<dbReference type="SUPFAM" id="SSF90188">
    <property type="entry name" value="Somatomedin B domain"/>
    <property type="match status" value="1"/>
</dbReference>
<dbReference type="PANTHER" id="PTHR14002:SF38">
    <property type="entry name" value="CUB AND ZONA PELLUCIDA-LIKE DOMAIN-CONTAINING PROTEIN 1"/>
    <property type="match status" value="1"/>
</dbReference>
<keyword evidence="4" id="KW-0472">Membrane</keyword>
<evidence type="ECO:0000259" key="5">
    <source>
        <dbReference type="PROSITE" id="PS01180"/>
    </source>
</evidence>
<evidence type="ECO:0000256" key="1">
    <source>
        <dbReference type="ARBA" id="ARBA00022729"/>
    </source>
</evidence>
<dbReference type="PROSITE" id="PS51034">
    <property type="entry name" value="ZP_2"/>
    <property type="match status" value="1"/>
</dbReference>
<keyword evidence="1" id="KW-0732">Signal</keyword>
<dbReference type="Gene3D" id="2.60.40.3210">
    <property type="entry name" value="Zona pellucida, ZP-N domain"/>
    <property type="match status" value="1"/>
</dbReference>
<sequence>FKTLPCFSDWASCRYNCGSNLGSCSCSSSCQYNGNCCYDYYSKNQCSAEKLLHIRIIVSAKKHLASHGNAYNRCPNLDTQTNVLLLFSNSSSLCNTSFLQIYLIAMTLVPLYPTLARPCGGSLVGSGNFASPNHPGYYYDNAYCVWYLKATTDQRISLVFTYLQLENCCSCDYISVYNGPSTSSQFLGKPEYYKLTYPYPLLSSGQLKGLKYSKIIVNMIFLSGRVNCSSDNMNITIEKTYLNSLGYDGHNLYLDDPQCRPQISRYQVVFSFPINNCGNVRKFENSRVVYTNTLRAYTSRAGEITRQSHFKINVGCRLEQDSVAQIMYLVKNRGNSSLSGTGRFNTSMAFYTSSGFYSQVCLSMPYVVTLNQNLYVQVDFGRSDSSLVLFLDTYEECALCHYSQKAMTFQFLRATDSVYIQCKVLICPQSDYNSRCRRGCTKRKARDLGSKHDSQTLVLGPIQLKGLQQRIHLSKLHFFSFSLVILSCVYHFCGVCPVNLLFSGFTVWTVKDRNGLNSIIKVCSRQRLEFLL</sequence>
<reference evidence="8" key="1">
    <citation type="submission" date="2025-08" db="UniProtKB">
        <authorList>
            <consortium name="Ensembl"/>
        </authorList>
    </citation>
    <scope>IDENTIFICATION</scope>
</reference>
<dbReference type="Gene3D" id="2.60.40.4100">
    <property type="entry name" value="Zona pellucida, ZP-C domain"/>
    <property type="match status" value="2"/>
</dbReference>
<dbReference type="InterPro" id="IPR035914">
    <property type="entry name" value="Sperma_CUB_dom_sf"/>
</dbReference>
<protein>
    <submittedName>
        <fullName evidence="8">Uncharacterized protein</fullName>
    </submittedName>
</protein>
<feature type="domain" description="SMB" evidence="6">
    <location>
        <begin position="9"/>
        <end position="51"/>
    </location>
</feature>
<dbReference type="Pfam" id="PF00431">
    <property type="entry name" value="CUB"/>
    <property type="match status" value="1"/>
</dbReference>
<keyword evidence="2" id="KW-1015">Disulfide bond</keyword>
<reference evidence="8" key="2">
    <citation type="submission" date="2025-09" db="UniProtKB">
        <authorList>
            <consortium name="Ensembl"/>
        </authorList>
    </citation>
    <scope>IDENTIFICATION</scope>
</reference>
<dbReference type="Pfam" id="PF00100">
    <property type="entry name" value="Zona_pellucida"/>
    <property type="match status" value="1"/>
</dbReference>
<dbReference type="PROSITE" id="PS01180">
    <property type="entry name" value="CUB"/>
    <property type="match status" value="1"/>
</dbReference>
<evidence type="ECO:0000256" key="3">
    <source>
        <dbReference type="PROSITE-ProRule" id="PRU00059"/>
    </source>
</evidence>
<proteinExistence type="predicted"/>
<dbReference type="SMART" id="SM00241">
    <property type="entry name" value="ZP"/>
    <property type="match status" value="1"/>
</dbReference>
<dbReference type="InterPro" id="IPR001507">
    <property type="entry name" value="ZP_dom"/>
</dbReference>
<keyword evidence="4" id="KW-1133">Transmembrane helix</keyword>
<comment type="caution">
    <text evidence="3">Lacks conserved residue(s) required for the propagation of feature annotation.</text>
</comment>
<dbReference type="InterPro" id="IPR055355">
    <property type="entry name" value="ZP-C"/>
</dbReference>
<feature type="domain" description="ZP" evidence="7">
    <location>
        <begin position="227"/>
        <end position="509"/>
    </location>
</feature>
<dbReference type="Proteomes" id="UP000261600">
    <property type="component" value="Unplaced"/>
</dbReference>
<keyword evidence="4" id="KW-0812">Transmembrane</keyword>
<dbReference type="SUPFAM" id="SSF49854">
    <property type="entry name" value="Spermadhesin, CUB domain"/>
    <property type="match status" value="1"/>
</dbReference>
<evidence type="ECO:0000259" key="7">
    <source>
        <dbReference type="PROSITE" id="PS51034"/>
    </source>
</evidence>
<accession>A0A3Q3R554</accession>
<dbReference type="PROSITE" id="PS50958">
    <property type="entry name" value="SMB_2"/>
    <property type="match status" value="1"/>
</dbReference>
<evidence type="ECO:0000256" key="2">
    <source>
        <dbReference type="ARBA" id="ARBA00023157"/>
    </source>
</evidence>
<keyword evidence="9" id="KW-1185">Reference proteome</keyword>
<dbReference type="InterPro" id="IPR042235">
    <property type="entry name" value="ZP-C_dom"/>
</dbReference>
<dbReference type="SMART" id="SM00042">
    <property type="entry name" value="CUB"/>
    <property type="match status" value="1"/>
</dbReference>
<evidence type="ECO:0000313" key="8">
    <source>
        <dbReference type="Ensembl" id="ENSMALP00000026852.1"/>
    </source>
</evidence>
<dbReference type="AlphaFoldDB" id="A0A3Q3R554"/>
<feature type="transmembrane region" description="Helical" evidence="4">
    <location>
        <begin position="478"/>
        <end position="502"/>
    </location>
</feature>
<dbReference type="PANTHER" id="PTHR14002">
    <property type="entry name" value="ENDOGLIN/TGF-BETA RECEPTOR TYPE III"/>
    <property type="match status" value="1"/>
</dbReference>
<evidence type="ECO:0000256" key="4">
    <source>
        <dbReference type="SAM" id="Phobius"/>
    </source>
</evidence>
<feature type="domain" description="CUB" evidence="5">
    <location>
        <begin position="119"/>
        <end position="189"/>
    </location>
</feature>
<evidence type="ECO:0000259" key="6">
    <source>
        <dbReference type="PROSITE" id="PS50958"/>
    </source>
</evidence>
<dbReference type="InterPro" id="IPR000859">
    <property type="entry name" value="CUB_dom"/>
</dbReference>
<dbReference type="Ensembl" id="ENSMALT00000027346.1">
    <property type="protein sequence ID" value="ENSMALP00000026852.1"/>
    <property type="gene ID" value="ENSMALG00000018569.1"/>
</dbReference>
<dbReference type="InterPro" id="IPR036024">
    <property type="entry name" value="Somatomedin_B-like_dom_sf"/>
</dbReference>
<evidence type="ECO:0000313" key="9">
    <source>
        <dbReference type="Proteomes" id="UP000261600"/>
    </source>
</evidence>